<dbReference type="Pfam" id="PF00296">
    <property type="entry name" value="Bac_luciferase"/>
    <property type="match status" value="1"/>
</dbReference>
<keyword evidence="1" id="KW-0285">Flavoprotein</keyword>
<reference evidence="6 7" key="1">
    <citation type="submission" date="2023-02" db="EMBL/GenBank/DDBJ databases">
        <title>Microbacterium betulae sp. nov., isolated from birch wood.</title>
        <authorList>
            <person name="Pasciak M."/>
            <person name="Pawlik K.J."/>
            <person name="Martynowski D."/>
            <person name="Laczmanski L."/>
            <person name="Ciekot J."/>
            <person name="Szponar B."/>
            <person name="Wojcik-Fatla A."/>
            <person name="Mackiewicz B."/>
            <person name="Farian E."/>
            <person name="Cholewa G."/>
            <person name="Cholewa A."/>
            <person name="Dutkiewicz J."/>
        </authorList>
    </citation>
    <scope>NUCLEOTIDE SEQUENCE [LARGE SCALE GENOMIC DNA]</scope>
    <source>
        <strain evidence="6 7">AB</strain>
    </source>
</reference>
<name>A0AA97FFU4_9MICO</name>
<keyword evidence="2" id="KW-0288">FMN</keyword>
<dbReference type="Proteomes" id="UP001305498">
    <property type="component" value="Chromosome"/>
</dbReference>
<dbReference type="InterPro" id="IPR011251">
    <property type="entry name" value="Luciferase-like_dom"/>
</dbReference>
<dbReference type="Gene3D" id="3.20.20.30">
    <property type="entry name" value="Luciferase-like domain"/>
    <property type="match status" value="1"/>
</dbReference>
<dbReference type="RefSeq" id="WP_317138614.1">
    <property type="nucleotide sequence ID" value="NZ_CP118157.1"/>
</dbReference>
<evidence type="ECO:0000256" key="3">
    <source>
        <dbReference type="ARBA" id="ARBA00023002"/>
    </source>
</evidence>
<evidence type="ECO:0000259" key="5">
    <source>
        <dbReference type="Pfam" id="PF00296"/>
    </source>
</evidence>
<evidence type="ECO:0000256" key="4">
    <source>
        <dbReference type="ARBA" id="ARBA00023033"/>
    </source>
</evidence>
<organism evidence="6 7">
    <name type="scientific">Microbacterium betulae</name>
    <dbReference type="NCBI Taxonomy" id="2981139"/>
    <lineage>
        <taxon>Bacteria</taxon>
        <taxon>Bacillati</taxon>
        <taxon>Actinomycetota</taxon>
        <taxon>Actinomycetes</taxon>
        <taxon>Micrococcales</taxon>
        <taxon>Microbacteriaceae</taxon>
        <taxon>Microbacterium</taxon>
    </lineage>
</organism>
<evidence type="ECO:0000256" key="2">
    <source>
        <dbReference type="ARBA" id="ARBA00022643"/>
    </source>
</evidence>
<dbReference type="PANTHER" id="PTHR42847:SF4">
    <property type="entry name" value="ALKANESULFONATE MONOOXYGENASE-RELATED"/>
    <property type="match status" value="1"/>
</dbReference>
<dbReference type="GO" id="GO:0008726">
    <property type="term" value="F:alkanesulfonate monooxygenase activity"/>
    <property type="evidence" value="ECO:0007669"/>
    <property type="project" value="TreeGrafter"/>
</dbReference>
<dbReference type="NCBIfam" id="TIGR03619">
    <property type="entry name" value="F420_Rv2161c"/>
    <property type="match status" value="1"/>
</dbReference>
<dbReference type="EMBL" id="CP118157">
    <property type="protein sequence ID" value="WOF22138.1"/>
    <property type="molecule type" value="Genomic_DNA"/>
</dbReference>
<accession>A0AA97FFU4</accession>
<evidence type="ECO:0000313" key="6">
    <source>
        <dbReference type="EMBL" id="WOF22138.1"/>
    </source>
</evidence>
<dbReference type="GO" id="GO:0046306">
    <property type="term" value="P:alkanesulfonate catabolic process"/>
    <property type="evidence" value="ECO:0007669"/>
    <property type="project" value="TreeGrafter"/>
</dbReference>
<keyword evidence="4" id="KW-0503">Monooxygenase</keyword>
<dbReference type="AlphaFoldDB" id="A0AA97FFU4"/>
<dbReference type="InterPro" id="IPR036661">
    <property type="entry name" value="Luciferase-like_sf"/>
</dbReference>
<evidence type="ECO:0000256" key="1">
    <source>
        <dbReference type="ARBA" id="ARBA00022630"/>
    </source>
</evidence>
<sequence length="271" mass="28814">MELEVVLPDESPSMPVERLVELARAAEELGYATAWLPDHVLPPGAYGTAFGGVYEPLVTIGHLSAVTERLRLGTSVLVAPLRDPFVLAKQVATLQQLSAGRVILGVGVGWNEKEFDAVGADYAHRGAVTDDALALLRHLLGGGAAPYRARRFSYEQGVFAPTPDHRVPVMVGGDSDAALRRAARSGDIWQGLPTSPGAFAERAQRLAGLAVDRDVLATLRIGWDGTAPVGRIADEVVAYREAGAARVAVHFGEHDGTRVRMAALAEALSER</sequence>
<dbReference type="InterPro" id="IPR019921">
    <property type="entry name" value="Lucif-like_OxRdtase_Rv2161c"/>
</dbReference>
<feature type="domain" description="Luciferase-like" evidence="5">
    <location>
        <begin position="11"/>
        <end position="257"/>
    </location>
</feature>
<dbReference type="InterPro" id="IPR050172">
    <property type="entry name" value="SsuD_RutA_monooxygenase"/>
</dbReference>
<gene>
    <name evidence="6" type="ORF">N8K70_12200</name>
</gene>
<dbReference type="PANTHER" id="PTHR42847">
    <property type="entry name" value="ALKANESULFONATE MONOOXYGENASE"/>
    <property type="match status" value="1"/>
</dbReference>
<keyword evidence="7" id="KW-1185">Reference proteome</keyword>
<evidence type="ECO:0000313" key="7">
    <source>
        <dbReference type="Proteomes" id="UP001305498"/>
    </source>
</evidence>
<dbReference type="EC" id="1.-.-.-" evidence="6"/>
<keyword evidence="3 6" id="KW-0560">Oxidoreductase</keyword>
<proteinExistence type="predicted"/>
<dbReference type="KEGG" id="mbet:N8K70_12200"/>
<protein>
    <submittedName>
        <fullName evidence="6">TIGR03619 family F420-dependent LLM class oxidoreductase</fullName>
        <ecNumber evidence="6">1.-.-.-</ecNumber>
    </submittedName>
</protein>
<dbReference type="SUPFAM" id="SSF51679">
    <property type="entry name" value="Bacterial luciferase-like"/>
    <property type="match status" value="1"/>
</dbReference>